<dbReference type="EMBL" id="NXID01000008">
    <property type="protein sequence ID" value="RXK16424.1"/>
    <property type="molecule type" value="Genomic_DNA"/>
</dbReference>
<organism evidence="1 2">
    <name type="scientific">Malaciobacter mytili LMG 24559</name>
    <dbReference type="NCBI Taxonomy" id="1032238"/>
    <lineage>
        <taxon>Bacteria</taxon>
        <taxon>Pseudomonadati</taxon>
        <taxon>Campylobacterota</taxon>
        <taxon>Epsilonproteobacteria</taxon>
        <taxon>Campylobacterales</taxon>
        <taxon>Arcobacteraceae</taxon>
        <taxon>Malaciobacter</taxon>
    </lineage>
</organism>
<evidence type="ECO:0000313" key="1">
    <source>
        <dbReference type="EMBL" id="RXK16424.1"/>
    </source>
</evidence>
<protein>
    <submittedName>
        <fullName evidence="1">Uncharacterized protein</fullName>
    </submittedName>
</protein>
<dbReference type="Proteomes" id="UP000290092">
    <property type="component" value="Unassembled WGS sequence"/>
</dbReference>
<dbReference type="AlphaFoldDB" id="A0AAX2AI68"/>
<proteinExistence type="predicted"/>
<keyword evidence="2" id="KW-1185">Reference proteome</keyword>
<dbReference type="RefSeq" id="WP_114843265.1">
    <property type="nucleotide sequence ID" value="NZ_CP031220.1"/>
</dbReference>
<reference evidence="1 2" key="1">
    <citation type="submission" date="2017-09" db="EMBL/GenBank/DDBJ databases">
        <title>Genomics of the genus Arcobacter.</title>
        <authorList>
            <person name="Perez-Cataluna A."/>
            <person name="Figueras M.J."/>
            <person name="Salas-Masso N."/>
        </authorList>
    </citation>
    <scope>NUCLEOTIDE SEQUENCE [LARGE SCALE GENOMIC DNA]</scope>
    <source>
        <strain evidence="1 2">CECT 7386</strain>
    </source>
</reference>
<comment type="caution">
    <text evidence="1">The sequence shown here is derived from an EMBL/GenBank/DDBJ whole genome shotgun (WGS) entry which is preliminary data.</text>
</comment>
<name>A0AAX2AI68_9BACT</name>
<sequence>MKQININQIKGIEKLYKAFDNVIHEQYENYQTLELSNNVKRGIIEKEVYLKLSIAQYTANRNAIECLEGAINSLLPWLELLINCDEKPNNEQLCLFGSSVDDELEKEPETPTSSDDNSWSRYFRKVENVRISNMKKKYKFFELFNPICWWWAYHTLNYKKFIPSNEELENHIKLKILEYKDKPGRYKEVWFDTYRDIFNKSMSDIELYNCVLGAFRFYLVPFKEKHGVFFDNSYTIHSEPSEEITYMFYFSMNKLNIYYSPIHNIHNSEDFKEYDFYNPSFISFLRETFNVKECEPLNDDIVRERVFKIIFDEITIKWKEILNNSSSYKVFKKALMKKLKNKISKVGHFTEEYSFECNICTKQQQLIITQRKKTRELLSYDISNDDETSWKYIVLNLQNDELFKNAFESFKKTNTSNMYIVDNEYKNAVQLCLFDLNIGA</sequence>
<gene>
    <name evidence="1" type="ORF">CP985_03160</name>
</gene>
<dbReference type="KEGG" id="amyt:AMYT_a0057"/>
<accession>A0AAX2AI68</accession>
<evidence type="ECO:0000313" key="2">
    <source>
        <dbReference type="Proteomes" id="UP000290092"/>
    </source>
</evidence>